<organism evidence="1 2">
    <name type="scientific">Coprobacillus cateniformis</name>
    <dbReference type="NCBI Taxonomy" id="100884"/>
    <lineage>
        <taxon>Bacteria</taxon>
        <taxon>Bacillati</taxon>
        <taxon>Bacillota</taxon>
        <taxon>Erysipelotrichia</taxon>
        <taxon>Erysipelotrichales</taxon>
        <taxon>Coprobacillaceae</taxon>
        <taxon>Coprobacillus</taxon>
    </lineage>
</organism>
<dbReference type="InterPro" id="IPR008979">
    <property type="entry name" value="Galactose-bd-like_sf"/>
</dbReference>
<name>E7G7R0_9FIRM</name>
<dbReference type="Proteomes" id="UP000003157">
    <property type="component" value="Unassembled WGS sequence"/>
</dbReference>
<dbReference type="STRING" id="100884.GCA_000269565_00905"/>
<dbReference type="RefSeq" id="WP_008787914.1">
    <property type="nucleotide sequence ID" value="NZ_AKCB01000001.1"/>
</dbReference>
<accession>E7G7R0</accession>
<dbReference type="EMBL" id="ADKX01000012">
    <property type="protein sequence ID" value="EFW05831.1"/>
    <property type="molecule type" value="Genomic_DNA"/>
</dbReference>
<dbReference type="GeneID" id="78228791"/>
<comment type="caution">
    <text evidence="1">The sequence shown here is derived from an EMBL/GenBank/DDBJ whole genome shotgun (WGS) entry which is preliminary data.</text>
</comment>
<dbReference type="PANTHER" id="PTHR36848">
    <property type="entry name" value="DNA-BINDING PROTEIN (PUTATIVE SECRETED PROTEIN)-RELATED"/>
    <property type="match status" value="1"/>
</dbReference>
<dbReference type="AlphaFoldDB" id="E7G7R0"/>
<dbReference type="PANTHER" id="PTHR36848:SF2">
    <property type="entry name" value="SECRETED PROTEIN"/>
    <property type="match status" value="1"/>
</dbReference>
<dbReference type="OrthoDB" id="9761519at2"/>
<dbReference type="eggNOG" id="COG3250">
    <property type="taxonomic scope" value="Bacteria"/>
</dbReference>
<dbReference type="SUPFAM" id="SSF49785">
    <property type="entry name" value="Galactose-binding domain-like"/>
    <property type="match status" value="1"/>
</dbReference>
<sequence>MEKELENILKNEYDNHIMPFLWLAGEDKQTLREYMLKIHESHIKSIVLESRTHPDFLGERWWDDLAYILETAKDLDMKVWILDDSHFPTGFVNGTLEKKYPDCLKTLLYFKCIDVLGPSSSIGVSTFLNDESANILGIYAKNHQEVIDLTFMKDQDIIYFDVPQGHWKVYIIYTTQKADFRKEYINMVDKQSCYTLIQEVYEPHYQRFKKYFGNTIAGFFSDEPGFMNEKGLKNDSIIGKDMYLPWSDELAEEIKKSLGKDYILQFDGLWNDNEESSLMRYTYMNLCTKLYQNNFCDQLGQWCRQRKVEYIGHIIEDRDSHARLGVGAGHFFRAMQGQDMAGLDIVLNQLIPGLDEGYHATFRGAETWDNEFFHYALGKLGSSLAYIDAKKKGRTVAEVFGAFGWQEGLKMMKWITDYFLVRGVNYFVPHAFSPKDFPDTDCPPHFYAHGHNPQFRYFKDLMLYMNKMSTLLSHGITKPEIAVLYHAEAEWTGQYMMTQKVTKILTRKQVDFDIIPCDVFSHENPYHVTFDQKLDINTQHYQCLIIPYCEYITKDLADFIIKTRNTHFQVVFIQDYPSHILNDNGQLLQQVQCNSQCLSLQQLYDYIIEHQLYTISTSENQNYLRYHHYYKDNREYIMLFNEDPKNKIHTKIHYFTDYPIYQINVLKNQIEKVKNDDGFYIDLSPYESYIYMIGEINLDIPLHQTHDYLKVKEIQGPYQLSIASSQNYPHFEYQRELFDLENMSLQKHFPDFSGTFRYTIEWDNTEEITSASIDLGDVYEIADLYINDCYIGTRFCPPYTFEINDIIKVGRNKIVIDVTNTLDKQVRDMISLGEEIKPSGLLDKISIYYK</sequence>
<dbReference type="Gene3D" id="2.60.120.260">
    <property type="entry name" value="Galactose-binding domain-like"/>
    <property type="match status" value="1"/>
</dbReference>
<proteinExistence type="predicted"/>
<dbReference type="InterPro" id="IPR053161">
    <property type="entry name" value="Ulvan_degrading_GH"/>
</dbReference>
<evidence type="ECO:0008006" key="3">
    <source>
        <dbReference type="Google" id="ProtNLM"/>
    </source>
</evidence>
<gene>
    <name evidence="1" type="ORF">HMPREF9488_00798</name>
</gene>
<reference evidence="1 2" key="1">
    <citation type="submission" date="2010-12" db="EMBL/GenBank/DDBJ databases">
        <title>The Genome Sequence of Coprobacillus sp. strain 29_1.</title>
        <authorList>
            <consortium name="The Broad Institute Genome Sequencing Platform"/>
            <person name="Earl A."/>
            <person name="Ward D."/>
            <person name="Feldgarden M."/>
            <person name="Gevers D."/>
            <person name="Daigneault M."/>
            <person name="Sibley C.D."/>
            <person name="White A."/>
            <person name="Strauss J."/>
            <person name="Allen-Vercoe E."/>
            <person name="Young S.K."/>
            <person name="Zeng Q."/>
            <person name="Gargeya S."/>
            <person name="Fitzgerald M."/>
            <person name="Haas B."/>
            <person name="Abouelleil A."/>
            <person name="Alvarado L."/>
            <person name="Arachchi H.M."/>
            <person name="Berlin A."/>
            <person name="Brown A."/>
            <person name="Chapman S.B."/>
            <person name="Chen Z."/>
            <person name="Dunbar C."/>
            <person name="Freedman E."/>
            <person name="Gearin G."/>
            <person name="Gellesch M."/>
            <person name="Goldberg J."/>
            <person name="Griggs A."/>
            <person name="Gujja S."/>
            <person name="Heilman E."/>
            <person name="Heiman D."/>
            <person name="Howarth C."/>
            <person name="Larson L."/>
            <person name="Lui A."/>
            <person name="MacDonald P.J.P."/>
            <person name="Mehta T."/>
            <person name="Montmayeur A."/>
            <person name="Murphy C."/>
            <person name="Neiman D."/>
            <person name="Pearson M."/>
            <person name="Priest M."/>
            <person name="Roberts A."/>
            <person name="Saif S."/>
            <person name="Shea T."/>
            <person name="Shenoy N."/>
            <person name="Sisk P."/>
            <person name="Stolte C."/>
            <person name="Sykes S."/>
            <person name="White J."/>
            <person name="Yandava C."/>
            <person name="Nusbaum C."/>
            <person name="Birren B."/>
        </authorList>
    </citation>
    <scope>NUCLEOTIDE SEQUENCE [LARGE SCALE GENOMIC DNA]</scope>
    <source>
        <strain evidence="1 2">29_1</strain>
    </source>
</reference>
<evidence type="ECO:0000313" key="1">
    <source>
        <dbReference type="EMBL" id="EFW05831.1"/>
    </source>
</evidence>
<protein>
    <recommendedName>
        <fullName evidence="3">Glycoside hydrolase family 2</fullName>
    </recommendedName>
</protein>
<dbReference type="HOGENOM" id="CLU_330357_0_0_9"/>
<evidence type="ECO:0000313" key="2">
    <source>
        <dbReference type="Proteomes" id="UP000003157"/>
    </source>
</evidence>
<keyword evidence="2" id="KW-1185">Reference proteome</keyword>